<dbReference type="Proteomes" id="UP001324115">
    <property type="component" value="Unassembled WGS sequence"/>
</dbReference>
<comment type="caution">
    <text evidence="1">The sequence shown here is derived from an EMBL/GenBank/DDBJ whole genome shotgun (WGS) entry which is preliminary data.</text>
</comment>
<sequence length="39" mass="4389">MKDGVVFQRLQIICYQFLSSGLRNNLAQFISSNLIGQGE</sequence>
<reference evidence="1 2" key="1">
    <citation type="journal article" date="2023" name="G3 (Bethesda)">
        <title>A haplotype-resolved chromosome-scale genome for Quercus rubra L. provides insights into the genetics of adaptive traits for red oak species.</title>
        <authorList>
            <person name="Kapoor B."/>
            <person name="Jenkins J."/>
            <person name="Schmutz J."/>
            <person name="Zhebentyayeva T."/>
            <person name="Kuelheim C."/>
            <person name="Coggeshall M."/>
            <person name="Heim C."/>
            <person name="Lasky J.R."/>
            <person name="Leites L."/>
            <person name="Islam-Faridi N."/>
            <person name="Romero-Severson J."/>
            <person name="DeLeo V.L."/>
            <person name="Lucas S.M."/>
            <person name="Lazic D."/>
            <person name="Gailing O."/>
            <person name="Carlson J."/>
            <person name="Staton M."/>
        </authorList>
    </citation>
    <scope>NUCLEOTIDE SEQUENCE [LARGE SCALE GENOMIC DNA]</scope>
    <source>
        <strain evidence="1">Pseudo-F2</strain>
    </source>
</reference>
<protein>
    <submittedName>
        <fullName evidence="1">Uncharacterized protein</fullName>
    </submittedName>
</protein>
<accession>A0AAN7GIR7</accession>
<evidence type="ECO:0000313" key="1">
    <source>
        <dbReference type="EMBL" id="KAK4608615.1"/>
    </source>
</evidence>
<proteinExistence type="predicted"/>
<keyword evidence="2" id="KW-1185">Reference proteome</keyword>
<organism evidence="1 2">
    <name type="scientific">Quercus rubra</name>
    <name type="common">Northern red oak</name>
    <name type="synonym">Quercus borealis</name>
    <dbReference type="NCBI Taxonomy" id="3512"/>
    <lineage>
        <taxon>Eukaryota</taxon>
        <taxon>Viridiplantae</taxon>
        <taxon>Streptophyta</taxon>
        <taxon>Embryophyta</taxon>
        <taxon>Tracheophyta</taxon>
        <taxon>Spermatophyta</taxon>
        <taxon>Magnoliopsida</taxon>
        <taxon>eudicotyledons</taxon>
        <taxon>Gunneridae</taxon>
        <taxon>Pentapetalae</taxon>
        <taxon>rosids</taxon>
        <taxon>fabids</taxon>
        <taxon>Fagales</taxon>
        <taxon>Fagaceae</taxon>
        <taxon>Quercus</taxon>
    </lineage>
</organism>
<dbReference type="AlphaFoldDB" id="A0AAN7GIR7"/>
<gene>
    <name evidence="1" type="ORF">RGQ29_002145</name>
</gene>
<name>A0AAN7GIR7_QUERU</name>
<dbReference type="EMBL" id="JAXUIC010000001">
    <property type="protein sequence ID" value="KAK4608615.1"/>
    <property type="molecule type" value="Genomic_DNA"/>
</dbReference>
<evidence type="ECO:0000313" key="2">
    <source>
        <dbReference type="Proteomes" id="UP001324115"/>
    </source>
</evidence>